<dbReference type="Ensembl" id="ENSGWIT00000040019.1">
    <property type="protein sequence ID" value="ENSGWIP00000036729.1"/>
    <property type="gene ID" value="ENSGWIG00000018892.1"/>
</dbReference>
<accession>A0A8C5GWB9</accession>
<evidence type="ECO:0000256" key="3">
    <source>
        <dbReference type="ARBA" id="ARBA00022454"/>
    </source>
</evidence>
<dbReference type="InterPro" id="IPR001357">
    <property type="entry name" value="BRCT_dom"/>
</dbReference>
<reference evidence="17" key="2">
    <citation type="submission" date="2025-08" db="UniProtKB">
        <authorList>
            <consortium name="Ensembl"/>
        </authorList>
    </citation>
    <scope>IDENTIFICATION</scope>
</reference>
<dbReference type="Pfam" id="PF01834">
    <property type="entry name" value="XRCC1_N"/>
    <property type="match status" value="1"/>
</dbReference>
<sequence length="601" mass="67372">MPEIKLKHVVSCSTEDSTHKAENLLSSDTYRKWKAARAGEKQTSVILQFEKEEQVHSIDIGNEGSAFIEVLVGNSSAVRDQDYEVILVTSSFMSPTESRNGTNLNRVRFFGPNQLQKSTAQEKWDRVKIVCTQPYSKNIAYGLAFVKFHSTPDKNDSPPTSSPKLTKLGQFKIKDDSPTSGPSLQPGSLFFSRENASKSSTPLKGKCPVVLLVKRKTVAQGLLQSLLSNGKQTEQDKTLTFLSLQPKRKFEFSKERQSAAGPPPSKKPSPGGSPPEKAATPRPKATVSSHKSAEKKKESSSNTEPKPKSKPRTVQQVPFNCTLQGVVIVLSGFQNPLRGELREKALDMGAKYQTDWTPNSTHLICAFANTPKYSQVKSAGGIIVRKEWVLDCHKRKQKISYKRYLMDGAESSSESEMDVDEQTEEEEEEREQRKETERQTTPRKTPVKKEEDDDYGGSTDVEEVENKSRQKKAAAAGEVAVKEEDDPYGGSTDENTDAEAEMDHPIPDLPDFLSGKYFFLYGNFPNNERRLLLRYIVAFNGVIEDYMTEKVQFVVTSDGWQDSFEDALMENGNLNFVKPTWIYAINERQKMLPHQPYAVVP</sequence>
<evidence type="ECO:0000256" key="13">
    <source>
        <dbReference type="ARBA" id="ARBA00068212"/>
    </source>
</evidence>
<dbReference type="FunFam" id="3.40.50.10190:FF:000012">
    <property type="entry name" value="X-ray repair cross complementing 1"/>
    <property type="match status" value="1"/>
</dbReference>
<dbReference type="SMART" id="SM00292">
    <property type="entry name" value="BRCT"/>
    <property type="match status" value="2"/>
</dbReference>
<keyword evidence="6" id="KW-0677">Repeat</keyword>
<dbReference type="GO" id="GO:0005694">
    <property type="term" value="C:chromosome"/>
    <property type="evidence" value="ECO:0007669"/>
    <property type="project" value="UniProtKB-SubCell"/>
</dbReference>
<evidence type="ECO:0000256" key="8">
    <source>
        <dbReference type="ARBA" id="ARBA00022843"/>
    </source>
</evidence>
<keyword evidence="18" id="KW-1185">Reference proteome</keyword>
<evidence type="ECO:0000256" key="12">
    <source>
        <dbReference type="ARBA" id="ARBA00064453"/>
    </source>
</evidence>
<keyword evidence="4" id="KW-1017">Isopeptide bond</keyword>
<comment type="subunit">
    <text evidence="12">Homodimer. Interacts with polynucleotide kinase (PNK), DNA polymerase-beta (POLB) and DNA ligase III (LIG3). Interacts with APTX and APLF. Interacts with APEX1; the interaction is induced by SIRT1 and increases with the acetylated form of APEX1. Interacts with (poly-ADP-ribosylated) PARP1.</text>
</comment>
<keyword evidence="10" id="KW-0539">Nucleus</keyword>
<dbReference type="PANTHER" id="PTHR11370:SF5">
    <property type="entry name" value="DNA REPAIR PROTEIN XRCC1"/>
    <property type="match status" value="1"/>
</dbReference>
<evidence type="ECO:0000256" key="15">
    <source>
        <dbReference type="SAM" id="MobiDB-lite"/>
    </source>
</evidence>
<dbReference type="CDD" id="cd17725">
    <property type="entry name" value="BRCT_XRCC1_rpt1"/>
    <property type="match status" value="1"/>
</dbReference>
<dbReference type="InterPro" id="IPR008979">
    <property type="entry name" value="Galactose-bd-like_sf"/>
</dbReference>
<keyword evidence="7" id="KW-0227">DNA damage</keyword>
<feature type="compositionally biased region" description="Acidic residues" evidence="15">
    <location>
        <begin position="451"/>
        <end position="463"/>
    </location>
</feature>
<protein>
    <recommendedName>
        <fullName evidence="13">DNA repair protein XRCC1</fullName>
    </recommendedName>
    <alternativeName>
        <fullName evidence="14">X-ray repair cross-complementing protein 1</fullName>
    </alternativeName>
</protein>
<dbReference type="AlphaFoldDB" id="A0A8C5GWB9"/>
<feature type="domain" description="BRCT" evidence="16">
    <location>
        <begin position="508"/>
        <end position="599"/>
    </location>
</feature>
<evidence type="ECO:0000256" key="5">
    <source>
        <dbReference type="ARBA" id="ARBA00022553"/>
    </source>
</evidence>
<evidence type="ECO:0000259" key="16">
    <source>
        <dbReference type="PROSITE" id="PS50172"/>
    </source>
</evidence>
<evidence type="ECO:0000256" key="10">
    <source>
        <dbReference type="ARBA" id="ARBA00023242"/>
    </source>
</evidence>
<feature type="compositionally biased region" description="Basic and acidic residues" evidence="15">
    <location>
        <begin position="430"/>
        <end position="440"/>
    </location>
</feature>
<comment type="subcellular location">
    <subcellularLocation>
        <location evidence="2">Chromosome</location>
    </subcellularLocation>
    <subcellularLocation>
        <location evidence="1">Nucleus</location>
    </subcellularLocation>
</comment>
<reference evidence="17" key="3">
    <citation type="submission" date="2025-09" db="UniProtKB">
        <authorList>
            <consortium name="Ensembl"/>
        </authorList>
    </citation>
    <scope>IDENTIFICATION</scope>
</reference>
<dbReference type="InterPro" id="IPR045080">
    <property type="entry name" value="BRCT_XRCC1_rpt1"/>
</dbReference>
<dbReference type="Gene3D" id="3.40.50.10190">
    <property type="entry name" value="BRCT domain"/>
    <property type="match status" value="2"/>
</dbReference>
<dbReference type="FunFam" id="2.60.120.260:FF:000025">
    <property type="entry name" value="DNA repair protein XRCC1 isoform X1"/>
    <property type="match status" value="1"/>
</dbReference>
<feature type="compositionally biased region" description="Pro residues" evidence="15">
    <location>
        <begin position="261"/>
        <end position="273"/>
    </location>
</feature>
<dbReference type="GO" id="GO:0006303">
    <property type="term" value="P:double-strand break repair via nonhomologous end joining"/>
    <property type="evidence" value="ECO:0007669"/>
    <property type="project" value="InterPro"/>
</dbReference>
<dbReference type="Pfam" id="PF16589">
    <property type="entry name" value="BRCT_2"/>
    <property type="match status" value="1"/>
</dbReference>
<dbReference type="SUPFAM" id="SSF49785">
    <property type="entry name" value="Galactose-binding domain-like"/>
    <property type="match status" value="1"/>
</dbReference>
<evidence type="ECO:0000256" key="7">
    <source>
        <dbReference type="ARBA" id="ARBA00022763"/>
    </source>
</evidence>
<dbReference type="InterPro" id="IPR002706">
    <property type="entry name" value="Xrcc1_N"/>
</dbReference>
<dbReference type="GO" id="GO:0005634">
    <property type="term" value="C:nucleus"/>
    <property type="evidence" value="ECO:0007669"/>
    <property type="project" value="UniProtKB-SubCell"/>
</dbReference>
<dbReference type="GO" id="GO:0003684">
    <property type="term" value="F:damaged DNA binding"/>
    <property type="evidence" value="ECO:0007669"/>
    <property type="project" value="InterPro"/>
</dbReference>
<evidence type="ECO:0000256" key="14">
    <source>
        <dbReference type="ARBA" id="ARBA00079580"/>
    </source>
</evidence>
<reference evidence="17" key="1">
    <citation type="submission" date="2020-06" db="EMBL/GenBank/DDBJ databases">
        <authorList>
            <consortium name="Wellcome Sanger Institute Data Sharing"/>
        </authorList>
    </citation>
    <scope>NUCLEOTIDE SEQUENCE [LARGE SCALE GENOMIC DNA]</scope>
</reference>
<dbReference type="Gene3D" id="2.60.120.260">
    <property type="entry name" value="Galactose-binding domain-like"/>
    <property type="match status" value="1"/>
</dbReference>
<keyword evidence="9" id="KW-0234">DNA repair</keyword>
<dbReference type="Proteomes" id="UP000694680">
    <property type="component" value="Chromosome 16"/>
</dbReference>
<feature type="region of interest" description="Disordered" evidence="15">
    <location>
        <begin position="408"/>
        <end position="505"/>
    </location>
</feature>
<feature type="region of interest" description="Disordered" evidence="15">
    <location>
        <begin position="172"/>
        <end position="203"/>
    </location>
</feature>
<keyword evidence="8" id="KW-0832">Ubl conjugation</keyword>
<dbReference type="FunFam" id="3.40.50.10190:FF:000008">
    <property type="entry name" value="X-ray repair cross complementing 1"/>
    <property type="match status" value="1"/>
</dbReference>
<name>A0A8C5GWB9_GOUWI</name>
<proteinExistence type="predicted"/>
<dbReference type="Pfam" id="PF00533">
    <property type="entry name" value="BRCT"/>
    <property type="match status" value="1"/>
</dbReference>
<dbReference type="GO" id="GO:0006284">
    <property type="term" value="P:base-excision repair"/>
    <property type="evidence" value="ECO:0007669"/>
    <property type="project" value="InterPro"/>
</dbReference>
<dbReference type="PROSITE" id="PS50172">
    <property type="entry name" value="BRCT"/>
    <property type="match status" value="2"/>
</dbReference>
<feature type="compositionally biased region" description="Acidic residues" evidence="15">
    <location>
        <begin position="413"/>
        <end position="429"/>
    </location>
</feature>
<dbReference type="PANTHER" id="PTHR11370">
    <property type="entry name" value="DNA-REPAIR PROTEIN XRCC1"/>
    <property type="match status" value="1"/>
</dbReference>
<comment type="function">
    <text evidence="11">Scaffold protein involved in DNA single-strand break repair by mediating the assembly of DNA break repair protein complexes. Negatively regulates ADP-ribosyltransferase activity of PARP1 during base-excision repair in order to prevent excessive PARP1 activity. Recognizes and binds poly-ADP-ribose chains: specifically binds auto-poly-ADP-ribosylated PARP1, limiting its activity.</text>
</comment>
<dbReference type="GO" id="GO:0000012">
    <property type="term" value="P:single strand break repair"/>
    <property type="evidence" value="ECO:0007669"/>
    <property type="project" value="InterPro"/>
</dbReference>
<dbReference type="CDD" id="cd17707">
    <property type="entry name" value="BRCT_XRCC1_rpt2"/>
    <property type="match status" value="1"/>
</dbReference>
<dbReference type="SUPFAM" id="SSF52113">
    <property type="entry name" value="BRCT domain"/>
    <property type="match status" value="2"/>
</dbReference>
<organism evidence="17 18">
    <name type="scientific">Gouania willdenowi</name>
    <name type="common">Blunt-snouted clingfish</name>
    <name type="synonym">Lepadogaster willdenowi</name>
    <dbReference type="NCBI Taxonomy" id="441366"/>
    <lineage>
        <taxon>Eukaryota</taxon>
        <taxon>Metazoa</taxon>
        <taxon>Chordata</taxon>
        <taxon>Craniata</taxon>
        <taxon>Vertebrata</taxon>
        <taxon>Euteleostomi</taxon>
        <taxon>Actinopterygii</taxon>
        <taxon>Neopterygii</taxon>
        <taxon>Teleostei</taxon>
        <taxon>Neoteleostei</taxon>
        <taxon>Acanthomorphata</taxon>
        <taxon>Ovalentaria</taxon>
        <taxon>Blenniimorphae</taxon>
        <taxon>Blenniiformes</taxon>
        <taxon>Gobiesocoidei</taxon>
        <taxon>Gobiesocidae</taxon>
        <taxon>Gobiesocinae</taxon>
        <taxon>Gouania</taxon>
    </lineage>
</organism>
<evidence type="ECO:0000256" key="2">
    <source>
        <dbReference type="ARBA" id="ARBA00004286"/>
    </source>
</evidence>
<evidence type="ECO:0000256" key="9">
    <source>
        <dbReference type="ARBA" id="ARBA00023204"/>
    </source>
</evidence>
<keyword evidence="5" id="KW-0597">Phosphoprotein</keyword>
<keyword evidence="3" id="KW-0158">Chromosome</keyword>
<evidence type="ECO:0000256" key="6">
    <source>
        <dbReference type="ARBA" id="ARBA00022737"/>
    </source>
</evidence>
<evidence type="ECO:0000256" key="4">
    <source>
        <dbReference type="ARBA" id="ARBA00022499"/>
    </source>
</evidence>
<evidence type="ECO:0000256" key="11">
    <source>
        <dbReference type="ARBA" id="ARBA00055460"/>
    </source>
</evidence>
<feature type="region of interest" description="Disordered" evidence="15">
    <location>
        <begin position="251"/>
        <end position="316"/>
    </location>
</feature>
<evidence type="ECO:0000313" key="17">
    <source>
        <dbReference type="Ensembl" id="ENSGWIP00000036729.1"/>
    </source>
</evidence>
<feature type="domain" description="BRCT" evidence="16">
    <location>
        <begin position="323"/>
        <end position="406"/>
    </location>
</feature>
<dbReference type="InterPro" id="IPR036420">
    <property type="entry name" value="BRCT_dom_sf"/>
</dbReference>
<gene>
    <name evidence="17" type="primary">xrcc1</name>
</gene>
<evidence type="ECO:0000313" key="18">
    <source>
        <dbReference type="Proteomes" id="UP000694680"/>
    </source>
</evidence>
<evidence type="ECO:0000256" key="1">
    <source>
        <dbReference type="ARBA" id="ARBA00004123"/>
    </source>
</evidence>